<accession>D3IVM3</accession>
<evidence type="ECO:0000313" key="1">
    <source>
        <dbReference type="EMBL" id="ADB85363.1"/>
    </source>
</evidence>
<protein>
    <submittedName>
        <fullName evidence="1">Putative retrotransposon protein</fullName>
    </submittedName>
</protein>
<sequence length="178" mass="19762">MASTGGSFAILLPPVRFDGTNFREWTVHLRIHLNSQRLWGHLTGEQPCPPRPTPPALPALSAGADGAAQEVDNAALEEALELYQSELHAYERWQEAEARATAILVGSMPVTISMDVAELPTTQRRDKPTDNLQDMPQYRQICDTVIIETTICFLSLFLTITTETSLVCLELTDLLKEK</sequence>
<proteinExistence type="predicted"/>
<organism evidence="1">
    <name type="scientific">Phyllostachys edulis</name>
    <name type="common">Tortoise shell bamboo</name>
    <name type="synonym">Bambusa edulis</name>
    <dbReference type="NCBI Taxonomy" id="38705"/>
    <lineage>
        <taxon>Eukaryota</taxon>
        <taxon>Viridiplantae</taxon>
        <taxon>Streptophyta</taxon>
        <taxon>Embryophyta</taxon>
        <taxon>Tracheophyta</taxon>
        <taxon>Spermatophyta</taxon>
        <taxon>Magnoliopsida</taxon>
        <taxon>Liliopsida</taxon>
        <taxon>Poales</taxon>
        <taxon>Poaceae</taxon>
        <taxon>BOP clade</taxon>
        <taxon>Bambusoideae</taxon>
        <taxon>Arundinarodae</taxon>
        <taxon>Arundinarieae</taxon>
        <taxon>Arundinariinae</taxon>
        <taxon>Phyllostachys</taxon>
    </lineage>
</organism>
<name>D3IVM3_PHYED</name>
<dbReference type="AlphaFoldDB" id="D3IVM3"/>
<reference evidence="1" key="1">
    <citation type="journal article" date="2010" name="J. Integr. Plant Biol.">
        <title>Insights into the bamboo genome: syntenic relationships to rice and sorghum.</title>
        <authorList>
            <person name="Gui Y.J."/>
            <person name="Zhou Y."/>
            <person name="Wang Y."/>
            <person name="Wang S."/>
            <person name="Wang S.Y."/>
            <person name="Hu Y."/>
            <person name="Bo S.P."/>
            <person name="Chen H."/>
            <person name="Zhou C.P."/>
            <person name="Ma N.X."/>
            <person name="Zhang T.Z."/>
            <person name="Fan L.J."/>
        </authorList>
    </citation>
    <scope>NUCLEOTIDE SEQUENCE</scope>
    <source>
        <tissue evidence="1">Shoot</tissue>
    </source>
</reference>
<dbReference type="EMBL" id="GQ252868">
    <property type="protein sequence ID" value="ADB85363.1"/>
    <property type="molecule type" value="Genomic_DNA"/>
</dbReference>